<proteinExistence type="predicted"/>
<organism evidence="1">
    <name type="scientific">viral metagenome</name>
    <dbReference type="NCBI Taxonomy" id="1070528"/>
    <lineage>
        <taxon>unclassified sequences</taxon>
        <taxon>metagenomes</taxon>
        <taxon>organismal metagenomes</taxon>
    </lineage>
</organism>
<dbReference type="EMBL" id="MT143196">
    <property type="protein sequence ID" value="QJA94016.1"/>
    <property type="molecule type" value="Genomic_DNA"/>
</dbReference>
<dbReference type="EMBL" id="MT142190">
    <property type="protein sequence ID" value="QJA75886.1"/>
    <property type="molecule type" value="Genomic_DNA"/>
</dbReference>
<protein>
    <submittedName>
        <fullName evidence="1">Uncharacterized protein</fullName>
    </submittedName>
</protein>
<evidence type="ECO:0000313" key="1">
    <source>
        <dbReference type="EMBL" id="QJA75886.1"/>
    </source>
</evidence>
<evidence type="ECO:0000313" key="2">
    <source>
        <dbReference type="EMBL" id="QJA94016.1"/>
    </source>
</evidence>
<dbReference type="AlphaFoldDB" id="A0A6M3K0G1"/>
<gene>
    <name evidence="1" type="ORF">MM415A01667_0012</name>
    <name evidence="2" type="ORF">MM415B04029_0006</name>
</gene>
<accession>A0A6M3K0G1</accession>
<reference evidence="1" key="1">
    <citation type="submission" date="2020-03" db="EMBL/GenBank/DDBJ databases">
        <title>The deep terrestrial virosphere.</title>
        <authorList>
            <person name="Holmfeldt K."/>
            <person name="Nilsson E."/>
            <person name="Simone D."/>
            <person name="Lopez-Fernandez M."/>
            <person name="Wu X."/>
            <person name="de Brujin I."/>
            <person name="Lundin D."/>
            <person name="Andersson A."/>
            <person name="Bertilsson S."/>
            <person name="Dopson M."/>
        </authorList>
    </citation>
    <scope>NUCLEOTIDE SEQUENCE</scope>
    <source>
        <strain evidence="1">MM415A01667</strain>
        <strain evidence="2">MM415B04029</strain>
    </source>
</reference>
<name>A0A6M3K0G1_9ZZZZ</name>
<sequence>MEFRFTHRMLNFNPVGILLALGITPKTYPFRYQALVSETFYVIETQVEVTAQKLNFLIKEAYRKDMFDIEEYIRFPGYVSVMEQALNNPAHIGVYWDDKNVVQARFINTEKLGDIGDLQAIQQLVYPLRGTLDRWRGLYIAWLEGRSNRYAETVGRRLDLMRTFGIAPFWELIEYGNQQYPAYPTNGPKRTLSNFKGIYNREMTVAYQRVLGAVRQLIGAPDLLFRDFDSAMVMYLDQPQFGYTWTSRMGKNVFALAGTERLVGNRLVARGFILNPAGLVVKKWSGWLPR</sequence>